<sequence>MNSREVVEVQIGRPPRSEVVVSKACHFDLPVVTVVPPHLEDGTPFPTTYWLTCPLLLRRVSRVESGGGVRAFDKRIATDAEFSRQYDRAMVRYSEYRDTMIVDASLVAPSGGIAGSRGGVKCLHAHVADTLAGNDNPVGHEVAGQVLPLDCVSPCVVAGEVVPEWNQAWVEPQHEGCSD</sequence>
<proteinExistence type="predicted"/>
<protein>
    <submittedName>
        <fullName evidence="1">FIG004853: possible toxin to DivIC</fullName>
    </submittedName>
</protein>
<dbReference type="AlphaFoldDB" id="A0A3B0SRE9"/>
<dbReference type="InterPro" id="IPR007511">
    <property type="entry name" value="DUF501"/>
</dbReference>
<evidence type="ECO:0000313" key="1">
    <source>
        <dbReference type="EMBL" id="VAW08078.1"/>
    </source>
</evidence>
<accession>A0A3B0SRE9</accession>
<name>A0A3B0SRE9_9ZZZZ</name>
<organism evidence="1">
    <name type="scientific">hydrothermal vent metagenome</name>
    <dbReference type="NCBI Taxonomy" id="652676"/>
    <lineage>
        <taxon>unclassified sequences</taxon>
        <taxon>metagenomes</taxon>
        <taxon>ecological metagenomes</taxon>
    </lineage>
</organism>
<dbReference type="EMBL" id="UOEK01000437">
    <property type="protein sequence ID" value="VAW08078.1"/>
    <property type="molecule type" value="Genomic_DNA"/>
</dbReference>
<reference evidence="1" key="1">
    <citation type="submission" date="2018-06" db="EMBL/GenBank/DDBJ databases">
        <authorList>
            <person name="Zhirakovskaya E."/>
        </authorList>
    </citation>
    <scope>NUCLEOTIDE SEQUENCE</scope>
</reference>
<dbReference type="PANTHER" id="PTHR37163">
    <property type="entry name" value="CONSERVED PROTEIN"/>
    <property type="match status" value="1"/>
</dbReference>
<dbReference type="PANTHER" id="PTHR37163:SF1">
    <property type="entry name" value="DUF501 DOMAIN-CONTAINING PROTEIN"/>
    <property type="match status" value="1"/>
</dbReference>
<gene>
    <name evidence="1" type="ORF">MNBD_ACTINO02-1816</name>
</gene>
<dbReference type="Pfam" id="PF04417">
    <property type="entry name" value="DUF501"/>
    <property type="match status" value="1"/>
</dbReference>